<proteinExistence type="predicted"/>
<name>A0A0V1EJK9_TRIPS</name>
<comment type="caution">
    <text evidence="1">The sequence shown here is derived from an EMBL/GenBank/DDBJ whole genome shotgun (WGS) entry which is preliminary data.</text>
</comment>
<dbReference type="AlphaFoldDB" id="A0A0V1EJK9"/>
<evidence type="ECO:0000313" key="2">
    <source>
        <dbReference type="Proteomes" id="UP000054632"/>
    </source>
</evidence>
<organism evidence="1 2">
    <name type="scientific">Trichinella pseudospiralis</name>
    <name type="common">Parasitic roundworm</name>
    <dbReference type="NCBI Taxonomy" id="6337"/>
    <lineage>
        <taxon>Eukaryota</taxon>
        <taxon>Metazoa</taxon>
        <taxon>Ecdysozoa</taxon>
        <taxon>Nematoda</taxon>
        <taxon>Enoplea</taxon>
        <taxon>Dorylaimia</taxon>
        <taxon>Trichinellida</taxon>
        <taxon>Trichinellidae</taxon>
        <taxon>Trichinella</taxon>
    </lineage>
</organism>
<accession>A0A0V1EJK9</accession>
<evidence type="ECO:0000313" key="1">
    <source>
        <dbReference type="EMBL" id="KRY73989.1"/>
    </source>
</evidence>
<reference evidence="1 2" key="1">
    <citation type="submission" date="2015-01" db="EMBL/GenBank/DDBJ databases">
        <title>Evolution of Trichinella species and genotypes.</title>
        <authorList>
            <person name="Korhonen P.K."/>
            <person name="Edoardo P."/>
            <person name="Giuseppe L.R."/>
            <person name="Gasser R.B."/>
        </authorList>
    </citation>
    <scope>NUCLEOTIDE SEQUENCE [LARGE SCALE GENOMIC DNA]</scope>
    <source>
        <strain evidence="1">ISS13</strain>
    </source>
</reference>
<dbReference type="EMBL" id="JYDR01000029">
    <property type="protein sequence ID" value="KRY73989.1"/>
    <property type="molecule type" value="Genomic_DNA"/>
</dbReference>
<gene>
    <name evidence="1" type="ORF">T4A_7207</name>
</gene>
<protein>
    <submittedName>
        <fullName evidence="1">Uncharacterized protein</fullName>
    </submittedName>
</protein>
<dbReference type="Proteomes" id="UP000054632">
    <property type="component" value="Unassembled WGS sequence"/>
</dbReference>
<sequence>MLFNAAAHLVVLAGWLAGWLVSWLACLSCLVCTDTHCLFALHFLSKLSSSHGSLICIHKD</sequence>